<proteinExistence type="inferred from homology"/>
<comment type="caution">
    <text evidence="5">The sequence shown here is derived from an EMBL/GenBank/DDBJ whole genome shotgun (WGS) entry which is preliminary data.</text>
</comment>
<feature type="domain" description="Tail sheath protein subtilisin-like" evidence="3">
    <location>
        <begin position="219"/>
        <end position="298"/>
    </location>
</feature>
<sequence length="419" mass="43697">MPQYLTPGVYVEELLAGTRPIEGVGTNVAAFVGALDNADAPTGVPTAVNNWTQYTNLFASEGPSSALTLAVHGFFLNGGQRCYVLNVGPGGSLTGTPSKPGISALEHIDEIAIVGAPGFTDAASYDAVLSHCELMKDRVAVLDAPAAVGDLNDLTKPATASSSSSSAAASSSGDAGEAADGGAESPPAAATPRRGSSGGGAAPRQSEWGAVYFPWIRVTDPLTGKIVDAPPSGHVAGVWARTDGSRGVHKAPANETVRGALDLTYPLTPSEQGLLNTSGINAIRNINGSIKIWGARTLAGSASEWRYLPVRRLFAFAEESIQQGTGWVVFEPNDRTLWNAIRRDIRAFLRRLWRDGALFGATEREAFFVKCDEETNPQEDIDAGIVTALVGMAPVKPAEFIVFKVSQYAAGGAGGEEAQ</sequence>
<organism evidence="5 6">
    <name type="scientific">Microbacterium deminutum</name>
    <dbReference type="NCBI Taxonomy" id="344164"/>
    <lineage>
        <taxon>Bacteria</taxon>
        <taxon>Bacillati</taxon>
        <taxon>Actinomycetota</taxon>
        <taxon>Actinomycetes</taxon>
        <taxon>Micrococcales</taxon>
        <taxon>Microbacteriaceae</taxon>
        <taxon>Microbacterium</taxon>
    </lineage>
</organism>
<feature type="region of interest" description="Disordered" evidence="2">
    <location>
        <begin position="153"/>
        <end position="204"/>
    </location>
</feature>
<dbReference type="Gene3D" id="3.40.50.11780">
    <property type="match status" value="1"/>
</dbReference>
<dbReference type="PANTHER" id="PTHR35861">
    <property type="match status" value="1"/>
</dbReference>
<dbReference type="Pfam" id="PF04984">
    <property type="entry name" value="Phage_sheath_1"/>
    <property type="match status" value="1"/>
</dbReference>
<keyword evidence="6" id="KW-1185">Reference proteome</keyword>
<name>A0ABP5C3C4_9MICO</name>
<dbReference type="Proteomes" id="UP001499933">
    <property type="component" value="Unassembled WGS sequence"/>
</dbReference>
<dbReference type="RefSeq" id="WP_344093827.1">
    <property type="nucleotide sequence ID" value="NZ_BAAAOG010000002.1"/>
</dbReference>
<comment type="similarity">
    <text evidence="1">Belongs to the myoviridae tail sheath protein family.</text>
</comment>
<evidence type="ECO:0008006" key="7">
    <source>
        <dbReference type="Google" id="ProtNLM"/>
    </source>
</evidence>
<feature type="compositionally biased region" description="Low complexity" evidence="2">
    <location>
        <begin position="160"/>
        <end position="195"/>
    </location>
</feature>
<dbReference type="InterPro" id="IPR035089">
    <property type="entry name" value="Phage_sheath_subtilisin"/>
</dbReference>
<reference evidence="6" key="1">
    <citation type="journal article" date="2019" name="Int. J. Syst. Evol. Microbiol.">
        <title>The Global Catalogue of Microorganisms (GCM) 10K type strain sequencing project: providing services to taxonomists for standard genome sequencing and annotation.</title>
        <authorList>
            <consortium name="The Broad Institute Genomics Platform"/>
            <consortium name="The Broad Institute Genome Sequencing Center for Infectious Disease"/>
            <person name="Wu L."/>
            <person name="Ma J."/>
        </authorList>
    </citation>
    <scope>NUCLEOTIDE SEQUENCE [LARGE SCALE GENOMIC DNA]</scope>
    <source>
        <strain evidence="6">JCM 14901</strain>
    </source>
</reference>
<dbReference type="EMBL" id="BAAAOG010000002">
    <property type="protein sequence ID" value="GAA1957147.1"/>
    <property type="molecule type" value="Genomic_DNA"/>
</dbReference>
<accession>A0ABP5C3C4</accession>
<evidence type="ECO:0000259" key="4">
    <source>
        <dbReference type="Pfam" id="PF17482"/>
    </source>
</evidence>
<dbReference type="InterPro" id="IPR052042">
    <property type="entry name" value="Tail_sheath_structural"/>
</dbReference>
<feature type="domain" description="Tail sheath protein C-terminal" evidence="4">
    <location>
        <begin position="303"/>
        <end position="405"/>
    </location>
</feature>
<evidence type="ECO:0000259" key="3">
    <source>
        <dbReference type="Pfam" id="PF04984"/>
    </source>
</evidence>
<dbReference type="Pfam" id="PF17482">
    <property type="entry name" value="Phage_sheath_1C"/>
    <property type="match status" value="1"/>
</dbReference>
<dbReference type="PANTHER" id="PTHR35861:SF1">
    <property type="entry name" value="PHAGE TAIL SHEATH PROTEIN"/>
    <property type="match status" value="1"/>
</dbReference>
<evidence type="ECO:0000256" key="2">
    <source>
        <dbReference type="SAM" id="MobiDB-lite"/>
    </source>
</evidence>
<evidence type="ECO:0000313" key="6">
    <source>
        <dbReference type="Proteomes" id="UP001499933"/>
    </source>
</evidence>
<gene>
    <name evidence="5" type="ORF">GCM10009776_19190</name>
</gene>
<evidence type="ECO:0000256" key="1">
    <source>
        <dbReference type="ARBA" id="ARBA00008005"/>
    </source>
</evidence>
<protein>
    <recommendedName>
        <fullName evidence="7">Phage tail sheath family protein</fullName>
    </recommendedName>
</protein>
<evidence type="ECO:0000313" key="5">
    <source>
        <dbReference type="EMBL" id="GAA1957147.1"/>
    </source>
</evidence>
<dbReference type="InterPro" id="IPR020287">
    <property type="entry name" value="Tail_sheath_C"/>
</dbReference>